<organism evidence="2 3">
    <name type="scientific">Sulfitobacter undariae</name>
    <dbReference type="NCBI Taxonomy" id="1563671"/>
    <lineage>
        <taxon>Bacteria</taxon>
        <taxon>Pseudomonadati</taxon>
        <taxon>Pseudomonadota</taxon>
        <taxon>Alphaproteobacteria</taxon>
        <taxon>Rhodobacterales</taxon>
        <taxon>Roseobacteraceae</taxon>
        <taxon>Sulfitobacter</taxon>
    </lineage>
</organism>
<reference evidence="2 3" key="1">
    <citation type="submission" date="2020-08" db="EMBL/GenBank/DDBJ databases">
        <title>Genomic Encyclopedia of Type Strains, Phase IV (KMG-IV): sequencing the most valuable type-strain genomes for metagenomic binning, comparative biology and taxonomic classification.</title>
        <authorList>
            <person name="Goeker M."/>
        </authorList>
    </citation>
    <scope>NUCLEOTIDE SEQUENCE [LARGE SCALE GENOMIC DNA]</scope>
    <source>
        <strain evidence="2 3">DSM 102234</strain>
    </source>
</reference>
<name>A0A7W6E332_9RHOB</name>
<accession>A0A7W6E332</accession>
<dbReference type="EMBL" id="JACIEI010000003">
    <property type="protein sequence ID" value="MBB3993877.1"/>
    <property type="molecule type" value="Genomic_DNA"/>
</dbReference>
<keyword evidence="3" id="KW-1185">Reference proteome</keyword>
<dbReference type="Proteomes" id="UP000530268">
    <property type="component" value="Unassembled WGS sequence"/>
</dbReference>
<dbReference type="RefSeq" id="WP_184564358.1">
    <property type="nucleotide sequence ID" value="NZ_JACIEI010000003.1"/>
</dbReference>
<evidence type="ECO:0000313" key="2">
    <source>
        <dbReference type="EMBL" id="MBB3993877.1"/>
    </source>
</evidence>
<evidence type="ECO:0000313" key="3">
    <source>
        <dbReference type="Proteomes" id="UP000530268"/>
    </source>
</evidence>
<gene>
    <name evidence="2" type="ORF">GGR95_001508</name>
</gene>
<dbReference type="AlphaFoldDB" id="A0A7W6E332"/>
<evidence type="ECO:0000256" key="1">
    <source>
        <dbReference type="SAM" id="MobiDB-lite"/>
    </source>
</evidence>
<protein>
    <submittedName>
        <fullName evidence="2">Uncharacterized protein</fullName>
    </submittedName>
</protein>
<comment type="caution">
    <text evidence="2">The sequence shown here is derived from an EMBL/GenBank/DDBJ whole genome shotgun (WGS) entry which is preliminary data.</text>
</comment>
<sequence length="82" mass="9255">MNQIINMIIRQLTRKFVNKGIDAGFNKASSMQNNRKKQSQSEIDDYGNPIPQKANPTKRLGGGQGAKQAKQAMRAMRRFGKF</sequence>
<proteinExistence type="predicted"/>
<feature type="region of interest" description="Disordered" evidence="1">
    <location>
        <begin position="25"/>
        <end position="72"/>
    </location>
</feature>